<evidence type="ECO:0000313" key="2">
    <source>
        <dbReference type="Proteomes" id="UP000815325"/>
    </source>
</evidence>
<protein>
    <submittedName>
        <fullName evidence="1">Uncharacterized protein</fullName>
    </submittedName>
</protein>
<name>A0ABZ3KZS1_DUNSA</name>
<feature type="non-terminal residue" evidence="1">
    <location>
        <position position="1"/>
    </location>
</feature>
<dbReference type="EMBL" id="MU069743">
    <property type="protein sequence ID" value="KAF5834669.1"/>
    <property type="molecule type" value="Genomic_DNA"/>
</dbReference>
<organism evidence="1 2">
    <name type="scientific">Dunaliella salina</name>
    <name type="common">Green alga</name>
    <name type="synonym">Protococcus salinus</name>
    <dbReference type="NCBI Taxonomy" id="3046"/>
    <lineage>
        <taxon>Eukaryota</taxon>
        <taxon>Viridiplantae</taxon>
        <taxon>Chlorophyta</taxon>
        <taxon>core chlorophytes</taxon>
        <taxon>Chlorophyceae</taxon>
        <taxon>CS clade</taxon>
        <taxon>Chlamydomonadales</taxon>
        <taxon>Dunaliellaceae</taxon>
        <taxon>Dunaliella</taxon>
    </lineage>
</organism>
<dbReference type="Proteomes" id="UP000815325">
    <property type="component" value="Unassembled WGS sequence"/>
</dbReference>
<keyword evidence="2" id="KW-1185">Reference proteome</keyword>
<dbReference type="SUPFAM" id="SSF46934">
    <property type="entry name" value="UBA-like"/>
    <property type="match status" value="1"/>
</dbReference>
<proteinExistence type="predicted"/>
<reference evidence="1" key="1">
    <citation type="submission" date="2017-08" db="EMBL/GenBank/DDBJ databases">
        <authorList>
            <person name="Polle J.E."/>
            <person name="Barry K."/>
            <person name="Cushman J."/>
            <person name="Schmutz J."/>
            <person name="Tran D."/>
            <person name="Hathwaick L.T."/>
            <person name="Yim W.C."/>
            <person name="Jenkins J."/>
            <person name="Mckie-Krisberg Z.M."/>
            <person name="Prochnik S."/>
            <person name="Lindquist E."/>
            <person name="Dockter R.B."/>
            <person name="Adam C."/>
            <person name="Molina H."/>
            <person name="Bunkerborg J."/>
            <person name="Jin E."/>
            <person name="Buchheim M."/>
            <person name="Magnuson J."/>
        </authorList>
    </citation>
    <scope>NUCLEOTIDE SEQUENCE</scope>
    <source>
        <strain evidence="1">CCAP 19/18</strain>
    </source>
</reference>
<comment type="caution">
    <text evidence="1">The sequence shown here is derived from an EMBL/GenBank/DDBJ whole genome shotgun (WGS) entry which is preliminary data.</text>
</comment>
<gene>
    <name evidence="1" type="ORF">DUNSADRAFT_8551</name>
</gene>
<dbReference type="InterPro" id="IPR009060">
    <property type="entry name" value="UBA-like_sf"/>
</dbReference>
<accession>A0ABZ3KZS1</accession>
<evidence type="ECO:0000313" key="1">
    <source>
        <dbReference type="EMBL" id="KAF5834669.1"/>
    </source>
</evidence>
<sequence>AKDWQDPLIGQFMEMGIRRQQAALGVAYVASAHANQSEVLEFATNVDKLQQMGFSLSIAAGSLSEKKNNLGAAMELCLALK</sequence>